<evidence type="ECO:0000256" key="1">
    <source>
        <dbReference type="ARBA" id="ARBA00022801"/>
    </source>
</evidence>
<dbReference type="OrthoDB" id="438440at2759"/>
<dbReference type="Pfam" id="PF01764">
    <property type="entry name" value="Lipase_3"/>
    <property type="match status" value="1"/>
</dbReference>
<comment type="caution">
    <text evidence="5">The sequence shown here is derived from an EMBL/GenBank/DDBJ whole genome shotgun (WGS) entry which is preliminary data.</text>
</comment>
<dbReference type="CDD" id="cd00519">
    <property type="entry name" value="Lipase_3"/>
    <property type="match status" value="1"/>
</dbReference>
<evidence type="ECO:0000256" key="3">
    <source>
        <dbReference type="SAM" id="MobiDB-lite"/>
    </source>
</evidence>
<evidence type="ECO:0000313" key="5">
    <source>
        <dbReference type="EMBL" id="KAF3949466.1"/>
    </source>
</evidence>
<dbReference type="InterPro" id="IPR029058">
    <property type="entry name" value="AB_hydrolase_fold"/>
</dbReference>
<name>A0A8J4VHR2_9ROSI</name>
<feature type="compositionally biased region" description="Polar residues" evidence="3">
    <location>
        <begin position="247"/>
        <end position="259"/>
    </location>
</feature>
<feature type="domain" description="Fungal lipase-type" evidence="4">
    <location>
        <begin position="388"/>
        <end position="525"/>
    </location>
</feature>
<feature type="region of interest" description="Disordered" evidence="3">
    <location>
        <begin position="245"/>
        <end position="278"/>
    </location>
</feature>
<evidence type="ECO:0000259" key="4">
    <source>
        <dbReference type="Pfam" id="PF01764"/>
    </source>
</evidence>
<dbReference type="PANTHER" id="PTHR46483:SF4">
    <property type="entry name" value="PHOSPHOLIPASE A1 PLIP2, CHLOROPLASTIC"/>
    <property type="match status" value="1"/>
</dbReference>
<evidence type="ECO:0000256" key="2">
    <source>
        <dbReference type="SAM" id="Coils"/>
    </source>
</evidence>
<dbReference type="Gene3D" id="3.40.50.1820">
    <property type="entry name" value="alpha/beta hydrolase"/>
    <property type="match status" value="1"/>
</dbReference>
<dbReference type="Proteomes" id="UP000737018">
    <property type="component" value="Unassembled WGS sequence"/>
</dbReference>
<feature type="compositionally biased region" description="Basic and acidic residues" evidence="3">
    <location>
        <begin position="264"/>
        <end position="278"/>
    </location>
</feature>
<dbReference type="SUPFAM" id="SSF53474">
    <property type="entry name" value="alpha/beta-Hydrolases"/>
    <property type="match status" value="1"/>
</dbReference>
<gene>
    <name evidence="5" type="ORF">CMV_024662</name>
</gene>
<feature type="compositionally biased region" description="Basic and acidic residues" evidence="3">
    <location>
        <begin position="314"/>
        <end position="325"/>
    </location>
</feature>
<dbReference type="InterPro" id="IPR043367">
    <property type="entry name" value="PLIP1/2/3"/>
</dbReference>
<dbReference type="GO" id="GO:0008970">
    <property type="term" value="F:phospholipase A1 activity"/>
    <property type="evidence" value="ECO:0007669"/>
    <property type="project" value="InterPro"/>
</dbReference>
<feature type="region of interest" description="Disordered" evidence="3">
    <location>
        <begin position="309"/>
        <end position="328"/>
    </location>
</feature>
<reference evidence="5" key="1">
    <citation type="submission" date="2020-03" db="EMBL/GenBank/DDBJ databases">
        <title>Castanea mollissima Vanexum genome sequencing.</title>
        <authorList>
            <person name="Staton M."/>
        </authorList>
    </citation>
    <scope>NUCLEOTIDE SEQUENCE</scope>
    <source>
        <tissue evidence="5">Leaf</tissue>
    </source>
</reference>
<dbReference type="AlphaFoldDB" id="A0A8J4VHR2"/>
<dbReference type="EMBL" id="JRKL02006067">
    <property type="protein sequence ID" value="KAF3949466.1"/>
    <property type="molecule type" value="Genomic_DNA"/>
</dbReference>
<keyword evidence="6" id="KW-1185">Reference proteome</keyword>
<dbReference type="PANTHER" id="PTHR46483">
    <property type="entry name" value="PHOSPHOLIPASE A1 PLIP2, CHLOROPLASTIC"/>
    <property type="match status" value="1"/>
</dbReference>
<dbReference type="GO" id="GO:0006629">
    <property type="term" value="P:lipid metabolic process"/>
    <property type="evidence" value="ECO:0007669"/>
    <property type="project" value="InterPro"/>
</dbReference>
<sequence length="747" mass="83225">MDSLCLKTGIGIHHHGTISATGELRTTPSQVSAKPQQKTAPFLRFPFTYPLKSLSLWPGNKNRGGDGGGGGGGRNNGLALDDAVLVDNNKTNSVVVSDEMLVELEKEEEEEEEEEDFDKREKSENWVLKILHVRSLWKERAEAGLVLEVEKEEKVEQEGVAIGEEEEEEDCELCSVADHDDEKQVDFDRDSFSRLLRRVSLAEARLYDRMSYLGNLAYSIPKIKPGNLLNSHGLRFVTSSIEKKELTAQTEKNQVSTESPEAESDLKDEAEGKEQKEEGYRISASAAYHIAASAASYLHSHTKSILPFQSSKTEAGEHSPEESGIRDGGANMMNSEMASFMATTDSVTAVVAAKEEVKQAVADDLNSMRSSPCEWFICDEDQTGTRYFVIQGSESLASWQANLLFEPVQFEELDVVVHRGIYEAAKGIYQQMLPEILAHLKSRGDKATFRFTGHSLGGSLALLVNLMLLIRCEVPISSLLPVITFGSPSIMCGGDRLLRKLGLPRNHVQSITMHRDIVPRAFSCNYPNHVAELLKAVNGNFRNHPCLNNQKLLFAPMGEILILQPDEKFSPNHHLLPSGTGLYLLSCPLSDSNDAEKQLQAAQMVFFNSPHPLEILRDRSAYGSEGTIQRDHDMNSYMKSVKGVIRQERSRIRKAGREQRRKVWWPLVAPRGDNAGIVVGKPMISINIGQDQVNFSGILHTGRESLKRFSRLVASQHMRLFVVLLFPARWLLLGAYSVINFHGPIQF</sequence>
<protein>
    <recommendedName>
        <fullName evidence="4">Fungal lipase-type domain-containing protein</fullName>
    </recommendedName>
</protein>
<feature type="coiled-coil region" evidence="2">
    <location>
        <begin position="94"/>
        <end position="121"/>
    </location>
</feature>
<accession>A0A8J4VHR2</accession>
<proteinExistence type="predicted"/>
<keyword evidence="2" id="KW-0175">Coiled coil</keyword>
<keyword evidence="1" id="KW-0378">Hydrolase</keyword>
<dbReference type="InterPro" id="IPR002921">
    <property type="entry name" value="Fungal_lipase-type"/>
</dbReference>
<evidence type="ECO:0000313" key="6">
    <source>
        <dbReference type="Proteomes" id="UP000737018"/>
    </source>
</evidence>
<organism evidence="5 6">
    <name type="scientific">Castanea mollissima</name>
    <name type="common">Chinese chestnut</name>
    <dbReference type="NCBI Taxonomy" id="60419"/>
    <lineage>
        <taxon>Eukaryota</taxon>
        <taxon>Viridiplantae</taxon>
        <taxon>Streptophyta</taxon>
        <taxon>Embryophyta</taxon>
        <taxon>Tracheophyta</taxon>
        <taxon>Spermatophyta</taxon>
        <taxon>Magnoliopsida</taxon>
        <taxon>eudicotyledons</taxon>
        <taxon>Gunneridae</taxon>
        <taxon>Pentapetalae</taxon>
        <taxon>rosids</taxon>
        <taxon>fabids</taxon>
        <taxon>Fagales</taxon>
        <taxon>Fagaceae</taxon>
        <taxon>Castanea</taxon>
    </lineage>
</organism>